<keyword evidence="3" id="KW-1185">Reference proteome</keyword>
<feature type="compositionally biased region" description="Basic residues" evidence="1">
    <location>
        <begin position="10"/>
        <end position="22"/>
    </location>
</feature>
<gene>
    <name evidence="2" type="ORF">H206_03256</name>
</gene>
<accession>A0A444IQB8</accession>
<organism evidence="2 3">
    <name type="scientific">Candidatus Electrothrix aarhusensis</name>
    <dbReference type="NCBI Taxonomy" id="1859131"/>
    <lineage>
        <taxon>Bacteria</taxon>
        <taxon>Pseudomonadati</taxon>
        <taxon>Thermodesulfobacteriota</taxon>
        <taxon>Desulfobulbia</taxon>
        <taxon>Desulfobulbales</taxon>
        <taxon>Desulfobulbaceae</taxon>
        <taxon>Candidatus Electrothrix</taxon>
    </lineage>
</organism>
<name>A0A444IQB8_9BACT</name>
<dbReference type="AlphaFoldDB" id="A0A444IQB8"/>
<evidence type="ECO:0000313" key="3">
    <source>
        <dbReference type="Proteomes" id="UP000287853"/>
    </source>
</evidence>
<feature type="region of interest" description="Disordered" evidence="1">
    <location>
        <begin position="1"/>
        <end position="30"/>
    </location>
</feature>
<proteinExistence type="predicted"/>
<dbReference type="EMBL" id="MTKO01000134">
    <property type="protein sequence ID" value="RWX43014.1"/>
    <property type="molecule type" value="Genomic_DNA"/>
</dbReference>
<reference evidence="2 3" key="1">
    <citation type="submission" date="2017-01" db="EMBL/GenBank/DDBJ databases">
        <title>The cable genome- insights into the physiology and evolution of filamentous bacteria capable of sulfide oxidation via long distance electron transfer.</title>
        <authorList>
            <person name="Schreiber L."/>
            <person name="Bjerg J.T."/>
            <person name="Boggild A."/>
            <person name="Van De Vossenberg J."/>
            <person name="Meysman F."/>
            <person name="Nielsen L.P."/>
            <person name="Schramm A."/>
            <person name="Kjeldsen K.U."/>
        </authorList>
    </citation>
    <scope>NUCLEOTIDE SEQUENCE [LARGE SCALE GENOMIC DNA]</scope>
    <source>
        <strain evidence="2">MCF</strain>
    </source>
</reference>
<evidence type="ECO:0000256" key="1">
    <source>
        <dbReference type="SAM" id="MobiDB-lite"/>
    </source>
</evidence>
<protein>
    <submittedName>
        <fullName evidence="2">Uncharacterized protein</fullName>
    </submittedName>
</protein>
<dbReference type="Proteomes" id="UP000287853">
    <property type="component" value="Unassembled WGS sequence"/>
</dbReference>
<evidence type="ECO:0000313" key="2">
    <source>
        <dbReference type="EMBL" id="RWX43014.1"/>
    </source>
</evidence>
<sequence>MKTKKDMRMKAVAKKSVKKKSMPVKTQLKAGSFGDGMKTVYAPNGRMRLPV</sequence>
<comment type="caution">
    <text evidence="2">The sequence shown here is derived from an EMBL/GenBank/DDBJ whole genome shotgun (WGS) entry which is preliminary data.</text>
</comment>